<dbReference type="Proteomes" id="UP001290455">
    <property type="component" value="Unassembled WGS sequence"/>
</dbReference>
<evidence type="ECO:0000313" key="3">
    <source>
        <dbReference type="Proteomes" id="UP001290455"/>
    </source>
</evidence>
<dbReference type="SUPFAM" id="SSF55729">
    <property type="entry name" value="Acyl-CoA N-acyltransferases (Nat)"/>
    <property type="match status" value="1"/>
</dbReference>
<dbReference type="EMBL" id="JAXOFX010000010">
    <property type="protein sequence ID" value="MDZ5473013.1"/>
    <property type="molecule type" value="Genomic_DNA"/>
</dbReference>
<dbReference type="PROSITE" id="PS51186">
    <property type="entry name" value="GNAT"/>
    <property type="match status" value="1"/>
</dbReference>
<name>A0ABU5J0R6_9BACI</name>
<dbReference type="PANTHER" id="PTHR43415">
    <property type="entry name" value="SPERMIDINE N(1)-ACETYLTRANSFERASE"/>
    <property type="match status" value="1"/>
</dbReference>
<gene>
    <name evidence="2" type="ORF">SM124_14945</name>
</gene>
<accession>A0ABU5J0R6</accession>
<comment type="caution">
    <text evidence="2">The sequence shown here is derived from an EMBL/GenBank/DDBJ whole genome shotgun (WGS) entry which is preliminary data.</text>
</comment>
<protein>
    <submittedName>
        <fullName evidence="2">GNAT family N-acetyltransferase</fullName>
    </submittedName>
</protein>
<organism evidence="2 3">
    <name type="scientific">Robertmurraya mangrovi</name>
    <dbReference type="NCBI Taxonomy" id="3098077"/>
    <lineage>
        <taxon>Bacteria</taxon>
        <taxon>Bacillati</taxon>
        <taxon>Bacillota</taxon>
        <taxon>Bacilli</taxon>
        <taxon>Bacillales</taxon>
        <taxon>Bacillaceae</taxon>
        <taxon>Robertmurraya</taxon>
    </lineage>
</organism>
<dbReference type="RefSeq" id="WP_322447314.1">
    <property type="nucleotide sequence ID" value="NZ_JAXOFX010000010.1"/>
</dbReference>
<dbReference type="InterPro" id="IPR000182">
    <property type="entry name" value="GNAT_dom"/>
</dbReference>
<keyword evidence="3" id="KW-1185">Reference proteome</keyword>
<evidence type="ECO:0000313" key="2">
    <source>
        <dbReference type="EMBL" id="MDZ5473013.1"/>
    </source>
</evidence>
<reference evidence="2 3" key="1">
    <citation type="submission" date="2023-11" db="EMBL/GenBank/DDBJ databases">
        <title>Bacillus jintuensis, isolated from a mudflat on the Beibu Gulf coast.</title>
        <authorList>
            <person name="Li M."/>
        </authorList>
    </citation>
    <scope>NUCLEOTIDE SEQUENCE [LARGE SCALE GENOMIC DNA]</scope>
    <source>
        <strain evidence="2 3">31A1R</strain>
    </source>
</reference>
<feature type="domain" description="N-acetyltransferase" evidence="1">
    <location>
        <begin position="2"/>
        <end position="153"/>
    </location>
</feature>
<dbReference type="Pfam" id="PF00583">
    <property type="entry name" value="Acetyltransf_1"/>
    <property type="match status" value="1"/>
</dbReference>
<dbReference type="PANTHER" id="PTHR43415:SF3">
    <property type="entry name" value="GNAT-FAMILY ACETYLTRANSFERASE"/>
    <property type="match status" value="1"/>
</dbReference>
<dbReference type="CDD" id="cd04301">
    <property type="entry name" value="NAT_SF"/>
    <property type="match status" value="1"/>
</dbReference>
<sequence length="157" mass="18070">MITLKDITKENWFDVVLLRSREDQKNKIFEKDIASNCFSLTQASIEGGWVTKAIYDNETLVGFTMYGYSEELKGYEVGRIMIDFKFQGKGYGKQSLELVLKDMVDRFQCEKILLTFHPENIKAKSLYEAVGFKDTGETVKHFVEELIYAYDTGVTVS</sequence>
<dbReference type="Gene3D" id="3.40.630.30">
    <property type="match status" value="1"/>
</dbReference>
<evidence type="ECO:0000259" key="1">
    <source>
        <dbReference type="PROSITE" id="PS51186"/>
    </source>
</evidence>
<proteinExistence type="predicted"/>
<dbReference type="InterPro" id="IPR016181">
    <property type="entry name" value="Acyl_CoA_acyltransferase"/>
</dbReference>